<gene>
    <name evidence="4" type="ORF">SAMN05444002_1543</name>
</gene>
<evidence type="ECO:0000256" key="2">
    <source>
        <dbReference type="SAM" id="SignalP"/>
    </source>
</evidence>
<dbReference type="STRING" id="1217970.SAMN05444002_1543"/>
<dbReference type="PRINTS" id="PR00412">
    <property type="entry name" value="EPOXHYDRLASE"/>
</dbReference>
<dbReference type="RefSeq" id="WP_074255603.1">
    <property type="nucleotide sequence ID" value="NZ_FSRL01000001.1"/>
</dbReference>
<feature type="chain" id="PRO_5012997881" evidence="2">
    <location>
        <begin position="21"/>
        <end position="315"/>
    </location>
</feature>
<dbReference type="PANTHER" id="PTHR43798:SF31">
    <property type="entry name" value="AB HYDROLASE SUPERFAMILY PROTEIN YCLE"/>
    <property type="match status" value="1"/>
</dbReference>
<dbReference type="SUPFAM" id="SSF53474">
    <property type="entry name" value="alpha/beta-Hydrolases"/>
    <property type="match status" value="1"/>
</dbReference>
<dbReference type="PROSITE" id="PS51257">
    <property type="entry name" value="PROKAR_LIPOPROTEIN"/>
    <property type="match status" value="1"/>
</dbReference>
<dbReference type="Gene3D" id="3.40.50.1820">
    <property type="entry name" value="alpha/beta hydrolase"/>
    <property type="match status" value="1"/>
</dbReference>
<feature type="domain" description="AB hydrolase-1" evidence="3">
    <location>
        <begin position="59"/>
        <end position="304"/>
    </location>
</feature>
<evidence type="ECO:0000259" key="3">
    <source>
        <dbReference type="Pfam" id="PF12697"/>
    </source>
</evidence>
<dbReference type="InterPro" id="IPR000073">
    <property type="entry name" value="AB_hydrolase_1"/>
</dbReference>
<dbReference type="Pfam" id="PF12697">
    <property type="entry name" value="Abhydrolase_6"/>
    <property type="match status" value="1"/>
</dbReference>
<dbReference type="InterPro" id="IPR000639">
    <property type="entry name" value="Epox_hydrolase-like"/>
</dbReference>
<dbReference type="AlphaFoldDB" id="A0A1N6FBV4"/>
<keyword evidence="2" id="KW-0732">Signal</keyword>
<evidence type="ECO:0000256" key="1">
    <source>
        <dbReference type="ARBA" id="ARBA00022801"/>
    </source>
</evidence>
<evidence type="ECO:0000313" key="4">
    <source>
        <dbReference type="EMBL" id="SIN92694.1"/>
    </source>
</evidence>
<dbReference type="EMBL" id="FSRL01000001">
    <property type="protein sequence ID" value="SIN92694.1"/>
    <property type="molecule type" value="Genomic_DNA"/>
</dbReference>
<keyword evidence="1" id="KW-0378">Hydrolase</keyword>
<dbReference type="PANTHER" id="PTHR43798">
    <property type="entry name" value="MONOACYLGLYCEROL LIPASE"/>
    <property type="match status" value="1"/>
</dbReference>
<proteinExistence type="predicted"/>
<dbReference type="InterPro" id="IPR050266">
    <property type="entry name" value="AB_hydrolase_sf"/>
</dbReference>
<keyword evidence="5" id="KW-1185">Reference proteome</keyword>
<accession>A0A1N6FBV4</accession>
<reference evidence="5" key="1">
    <citation type="submission" date="2016-11" db="EMBL/GenBank/DDBJ databases">
        <authorList>
            <person name="Varghese N."/>
            <person name="Submissions S."/>
        </authorList>
    </citation>
    <scope>NUCLEOTIDE SEQUENCE [LARGE SCALE GENOMIC DNA]</scope>
    <source>
        <strain evidence="5">DSM 29440</strain>
    </source>
</reference>
<dbReference type="Proteomes" id="UP000184932">
    <property type="component" value="Unassembled WGS sequence"/>
</dbReference>
<organism evidence="4 5">
    <name type="scientific">Vannielia litorea</name>
    <dbReference type="NCBI Taxonomy" id="1217970"/>
    <lineage>
        <taxon>Bacteria</taxon>
        <taxon>Pseudomonadati</taxon>
        <taxon>Pseudomonadota</taxon>
        <taxon>Alphaproteobacteria</taxon>
        <taxon>Rhodobacterales</taxon>
        <taxon>Paracoccaceae</taxon>
        <taxon>Vannielia</taxon>
    </lineage>
</organism>
<dbReference type="PRINTS" id="PR00111">
    <property type="entry name" value="ABHYDROLASE"/>
</dbReference>
<protein>
    <submittedName>
        <fullName evidence="4">Pimeloyl-ACP methyl ester carboxylesterase</fullName>
    </submittedName>
</protein>
<dbReference type="GO" id="GO:0016787">
    <property type="term" value="F:hydrolase activity"/>
    <property type="evidence" value="ECO:0007669"/>
    <property type="project" value="UniProtKB-KW"/>
</dbReference>
<sequence length="315" mass="32773">MMIKAILALAGLAAVVAVLASCTASQERSAEAAYPPVGPVVEVAGRKVHYVEAGQGPVVILIHGAGGNLRDFTFRMVDALDGRYRVIAVDRPGLGHSEAIAGGGTPQQQAAILDALAARLGVRRAVIVGHSYGGAVAMAWAVEHPERVAAVVSLAGATMPWEGPLDGFYTLTGSPAGRTFAVPVISALASEQRIEGALADIFRPQQPPAGYLDHVGAPLTVRADTLRNNGQQVLKLKAALQRLAPRYPALRIPVEIVHGTADTTVGIDIHARPMSRIIPGARLTELPGVGHMPHHADPGAAVAAIDRAARRAGLR</sequence>
<dbReference type="OrthoDB" id="9815441at2"/>
<dbReference type="InterPro" id="IPR029058">
    <property type="entry name" value="AB_hydrolase_fold"/>
</dbReference>
<feature type="signal peptide" evidence="2">
    <location>
        <begin position="1"/>
        <end position="20"/>
    </location>
</feature>
<name>A0A1N6FBV4_9RHOB</name>
<evidence type="ECO:0000313" key="5">
    <source>
        <dbReference type="Proteomes" id="UP000184932"/>
    </source>
</evidence>
<dbReference type="GO" id="GO:0016020">
    <property type="term" value="C:membrane"/>
    <property type="evidence" value="ECO:0007669"/>
    <property type="project" value="TreeGrafter"/>
</dbReference>